<evidence type="ECO:0000256" key="2">
    <source>
        <dbReference type="ARBA" id="ARBA00022801"/>
    </source>
</evidence>
<feature type="region of interest" description="Disordered" evidence="5">
    <location>
        <begin position="194"/>
        <end position="222"/>
    </location>
</feature>
<evidence type="ECO:0000256" key="3">
    <source>
        <dbReference type="ARBA" id="ARBA00035028"/>
    </source>
</evidence>
<dbReference type="SUPFAM" id="SSF55154">
    <property type="entry name" value="CYTH-like phosphatases"/>
    <property type="match status" value="1"/>
</dbReference>
<keyword evidence="2" id="KW-0378">Hydrolase</keyword>
<evidence type="ECO:0000256" key="1">
    <source>
        <dbReference type="ARBA" id="ARBA00022664"/>
    </source>
</evidence>
<keyword evidence="7" id="KW-1185">Reference proteome</keyword>
<reference evidence="6" key="1">
    <citation type="submission" date="2023-07" db="EMBL/GenBank/DDBJ databases">
        <authorList>
            <consortium name="AG Swart"/>
            <person name="Singh M."/>
            <person name="Singh A."/>
            <person name="Seah K."/>
            <person name="Emmerich C."/>
        </authorList>
    </citation>
    <scope>NUCLEOTIDE SEQUENCE</scope>
    <source>
        <strain evidence="6">DP1</strain>
    </source>
</reference>
<evidence type="ECO:0000313" key="6">
    <source>
        <dbReference type="EMBL" id="CAI2372206.1"/>
    </source>
</evidence>
<evidence type="ECO:0000256" key="4">
    <source>
        <dbReference type="ARBA" id="ARBA00047740"/>
    </source>
</evidence>
<dbReference type="InterPro" id="IPR033469">
    <property type="entry name" value="CYTH-like_dom_sf"/>
</dbReference>
<gene>
    <name evidence="6" type="ORF">ECRASSUSDP1_LOCUS13534</name>
</gene>
<dbReference type="EC" id="3.6.1.74" evidence="3"/>
<proteinExistence type="predicted"/>
<dbReference type="EMBL" id="CAMPGE010013474">
    <property type="protein sequence ID" value="CAI2372206.1"/>
    <property type="molecule type" value="Genomic_DNA"/>
</dbReference>
<evidence type="ECO:0000256" key="5">
    <source>
        <dbReference type="SAM" id="MobiDB-lite"/>
    </source>
</evidence>
<evidence type="ECO:0000313" key="7">
    <source>
        <dbReference type="Proteomes" id="UP001295684"/>
    </source>
</evidence>
<name>A0AAD1XGZ9_EUPCR</name>
<dbReference type="GO" id="GO:0006397">
    <property type="term" value="P:mRNA processing"/>
    <property type="evidence" value="ECO:0007669"/>
    <property type="project" value="UniProtKB-KW"/>
</dbReference>
<feature type="compositionally biased region" description="Basic and acidic residues" evidence="5">
    <location>
        <begin position="194"/>
        <end position="207"/>
    </location>
</feature>
<keyword evidence="1" id="KW-0507">mRNA processing</keyword>
<protein>
    <recommendedName>
        <fullName evidence="3">mRNA 5'-phosphatase</fullName>
        <ecNumber evidence="3">3.6.1.74</ecNumber>
    </recommendedName>
</protein>
<comment type="catalytic activity">
    <reaction evidence="4">
        <text>a 5'-end triphospho-ribonucleoside in mRNA + H2O = a 5'-end diphospho-ribonucleoside in mRNA + phosphate + H(+)</text>
        <dbReference type="Rhea" id="RHEA:67004"/>
        <dbReference type="Rhea" id="RHEA-COMP:17164"/>
        <dbReference type="Rhea" id="RHEA-COMP:17165"/>
        <dbReference type="ChEBI" id="CHEBI:15377"/>
        <dbReference type="ChEBI" id="CHEBI:15378"/>
        <dbReference type="ChEBI" id="CHEBI:43474"/>
        <dbReference type="ChEBI" id="CHEBI:167616"/>
        <dbReference type="ChEBI" id="CHEBI:167618"/>
        <dbReference type="EC" id="3.6.1.74"/>
    </reaction>
    <physiologicalReaction direction="left-to-right" evidence="4">
        <dbReference type="Rhea" id="RHEA:67005"/>
    </physiologicalReaction>
</comment>
<organism evidence="6 7">
    <name type="scientific">Euplotes crassus</name>
    <dbReference type="NCBI Taxonomy" id="5936"/>
    <lineage>
        <taxon>Eukaryota</taxon>
        <taxon>Sar</taxon>
        <taxon>Alveolata</taxon>
        <taxon>Ciliophora</taxon>
        <taxon>Intramacronucleata</taxon>
        <taxon>Spirotrichea</taxon>
        <taxon>Hypotrichia</taxon>
        <taxon>Euplotida</taxon>
        <taxon>Euplotidae</taxon>
        <taxon>Moneuplotes</taxon>
    </lineage>
</organism>
<comment type="caution">
    <text evidence="6">The sequence shown here is derived from an EMBL/GenBank/DDBJ whole genome shotgun (WGS) entry which is preliminary data.</text>
</comment>
<accession>A0AAD1XGZ9</accession>
<dbReference type="InterPro" id="IPR037009">
    <property type="entry name" value="mRNA_triPase_Cet1_sf"/>
</dbReference>
<dbReference type="GO" id="GO:0004651">
    <property type="term" value="F:polynucleotide 5'-phosphatase activity"/>
    <property type="evidence" value="ECO:0007669"/>
    <property type="project" value="InterPro"/>
</dbReference>
<dbReference type="AlphaFoldDB" id="A0AAD1XGZ9"/>
<dbReference type="Gene3D" id="3.20.100.10">
    <property type="entry name" value="mRNA triphosphatase Cet1-like"/>
    <property type="match status" value="1"/>
</dbReference>
<sequence length="299" mass="34693">MESIEVSQEQNYKACVESEADQFMCAHLVQTVQRIENIEELEIESRLGYIKPLLKNPRAPEGMIFNFKHGVVLPPAKWGGKTIYVFTPGIFPHHYKNVLSVFQELAKAKEEEKLDENTLSDKAKILNKINEDDIFEDLGPHKFTNETYENKIRISKDAEGNIMKDKTMKKTQLDVLNYFNQGYDFRISVKKEESKNDEVKEEGKETEPDTEPESAVSSSKLQMTREKIGRSFKTSYLQFDFNKITETSKYTAKKPSNQIKPKYELEVELTGLTKVAGDVEKLSKEIRKLIRFTKYLYYL</sequence>
<dbReference type="GO" id="GO:0140818">
    <property type="term" value="F:mRNA 5'-triphosphate monophosphatase activity"/>
    <property type="evidence" value="ECO:0007669"/>
    <property type="project" value="UniProtKB-EC"/>
</dbReference>
<dbReference type="Proteomes" id="UP001295684">
    <property type="component" value="Unassembled WGS sequence"/>
</dbReference>